<proteinExistence type="predicted"/>
<evidence type="ECO:0000313" key="3">
    <source>
        <dbReference type="Proteomes" id="UP000004123"/>
    </source>
</evidence>
<dbReference type="STRING" id="997353.HMPREF9144_1902"/>
<dbReference type="EMBL" id="AFPY01000098">
    <property type="protein sequence ID" value="EGQ15598.1"/>
    <property type="molecule type" value="Genomic_DNA"/>
</dbReference>
<feature type="chain" id="PRO_5003381541" evidence="1">
    <location>
        <begin position="22"/>
        <end position="160"/>
    </location>
</feature>
<protein>
    <submittedName>
        <fullName evidence="2">Uncharacterized protein</fullName>
    </submittedName>
</protein>
<organism evidence="2 3">
    <name type="scientific">Prevotella pallens ATCC 700821</name>
    <dbReference type="NCBI Taxonomy" id="997353"/>
    <lineage>
        <taxon>Bacteria</taxon>
        <taxon>Pseudomonadati</taxon>
        <taxon>Bacteroidota</taxon>
        <taxon>Bacteroidia</taxon>
        <taxon>Bacteroidales</taxon>
        <taxon>Prevotellaceae</taxon>
        <taxon>Prevotella</taxon>
    </lineage>
</organism>
<reference evidence="2 3" key="1">
    <citation type="submission" date="2011-04" db="EMBL/GenBank/DDBJ databases">
        <authorList>
            <person name="Muzny D."/>
            <person name="Qin X."/>
            <person name="Deng J."/>
            <person name="Jiang H."/>
            <person name="Liu Y."/>
            <person name="Qu J."/>
            <person name="Song X.-Z."/>
            <person name="Zhang L."/>
            <person name="Thornton R."/>
            <person name="Coyle M."/>
            <person name="Francisco L."/>
            <person name="Jackson L."/>
            <person name="Javaid M."/>
            <person name="Korchina V."/>
            <person name="Kovar C."/>
            <person name="Mata R."/>
            <person name="Mathew T."/>
            <person name="Ngo R."/>
            <person name="Nguyen L."/>
            <person name="Nguyen N."/>
            <person name="Okwuonu G."/>
            <person name="Ongeri F."/>
            <person name="Pham C."/>
            <person name="Simmons D."/>
            <person name="Wilczek-Boney K."/>
            <person name="Hale W."/>
            <person name="Jakkamsetti A."/>
            <person name="Pham P."/>
            <person name="Ruth R."/>
            <person name="San Lucas F."/>
            <person name="Warren J."/>
            <person name="Zhang J."/>
            <person name="Zhao Z."/>
            <person name="Zhou C."/>
            <person name="Zhu D."/>
            <person name="Lee S."/>
            <person name="Bess C."/>
            <person name="Blankenburg K."/>
            <person name="Forbes L."/>
            <person name="Fu Q."/>
            <person name="Gubbala S."/>
            <person name="Hirani K."/>
            <person name="Jayaseelan J.C."/>
            <person name="Lara F."/>
            <person name="Munidasa M."/>
            <person name="Palculict T."/>
            <person name="Patil S."/>
            <person name="Pu L.-L."/>
            <person name="Saada N."/>
            <person name="Tang L."/>
            <person name="Weissenberger G."/>
            <person name="Zhu Y."/>
            <person name="Hemphill L."/>
            <person name="Shang Y."/>
            <person name="Youmans B."/>
            <person name="Ayvaz T."/>
            <person name="Ross M."/>
            <person name="Santibanez J."/>
            <person name="Aqrawi P."/>
            <person name="Gross S."/>
            <person name="Joshi V."/>
            <person name="Fowler G."/>
            <person name="Nazareth L."/>
            <person name="Reid J."/>
            <person name="Worley K."/>
            <person name="Petrosino J."/>
            <person name="Highlander S."/>
            <person name="Gibbs R."/>
        </authorList>
    </citation>
    <scope>NUCLEOTIDE SEQUENCE [LARGE SCALE GENOMIC DNA]</scope>
    <source>
        <strain evidence="2 3">ATCC 700821</strain>
    </source>
</reference>
<dbReference type="RefSeq" id="WP_006045581.1">
    <property type="nucleotide sequence ID" value="NZ_GL982513.1"/>
</dbReference>
<feature type="signal peptide" evidence="1">
    <location>
        <begin position="1"/>
        <end position="21"/>
    </location>
</feature>
<keyword evidence="1" id="KW-0732">Signal</keyword>
<evidence type="ECO:0000256" key="1">
    <source>
        <dbReference type="SAM" id="SignalP"/>
    </source>
</evidence>
<gene>
    <name evidence="2" type="ORF">HMPREF9144_1902</name>
</gene>
<dbReference type="AlphaFoldDB" id="F9DJR1"/>
<sequence>MKKTFFMLLFLIFCESINCSAQKIAYINILYGEFFIENKYNYQVCFYTDSLTIQCGINNGKIRNLSQNEYSKQIAKLQKKEFERYVQYMYECSGNKQHSPKYVTFLDYNAFVLYADGTSKRYFFPAVCTLGVNNEHLKDYEYFMNNLFLMFKSCFPSLNW</sequence>
<comment type="caution">
    <text evidence="2">The sequence shown here is derived from an EMBL/GenBank/DDBJ whole genome shotgun (WGS) entry which is preliminary data.</text>
</comment>
<dbReference type="Proteomes" id="UP000004123">
    <property type="component" value="Unassembled WGS sequence"/>
</dbReference>
<accession>F9DJR1</accession>
<evidence type="ECO:0000313" key="2">
    <source>
        <dbReference type="EMBL" id="EGQ15598.1"/>
    </source>
</evidence>
<name>F9DJR1_9BACT</name>
<dbReference type="HOGENOM" id="CLU_1650602_0_0_10"/>